<dbReference type="Pfam" id="PF03635">
    <property type="entry name" value="Vps35"/>
    <property type="match status" value="1"/>
</dbReference>
<gene>
    <name evidence="13" type="ORF">OSB04_025881</name>
</gene>
<comment type="caution">
    <text evidence="13">The sequence shown here is derived from an EMBL/GenBank/DDBJ whole genome shotgun (WGS) entry which is preliminary data.</text>
</comment>
<dbReference type="PANTHER" id="PTHR11099:SF6">
    <property type="entry name" value="VACUOLAR PROTEIN SORTING-ASSOCIATED PROTEIN 35B"/>
    <property type="match status" value="1"/>
</dbReference>
<reference evidence="13" key="1">
    <citation type="submission" date="2023-03" db="EMBL/GenBank/DDBJ databases">
        <title>Chromosome-scale reference genome and RAD-based genetic map of yellow starthistle (Centaurea solstitialis) reveal putative structural variation and QTLs associated with invader traits.</title>
        <authorList>
            <person name="Reatini B."/>
            <person name="Cang F.A."/>
            <person name="Jiang Q."/>
            <person name="Mckibben M.T.W."/>
            <person name="Barker M.S."/>
            <person name="Rieseberg L.H."/>
            <person name="Dlugosch K.M."/>
        </authorList>
    </citation>
    <scope>NUCLEOTIDE SEQUENCE</scope>
    <source>
        <strain evidence="13">CAN-66</strain>
        <tissue evidence="13">Leaf</tissue>
    </source>
</reference>
<dbReference type="InterPro" id="IPR042491">
    <property type="entry name" value="Vps35_C"/>
</dbReference>
<dbReference type="InterPro" id="IPR005378">
    <property type="entry name" value="Vps35"/>
</dbReference>
<keyword evidence="8" id="KW-0967">Endosome</keyword>
<dbReference type="GO" id="GO:0005794">
    <property type="term" value="C:Golgi apparatus"/>
    <property type="evidence" value="ECO:0007669"/>
    <property type="project" value="UniProtKB-SubCell"/>
</dbReference>
<dbReference type="GO" id="GO:0042147">
    <property type="term" value="P:retrograde transport, endosome to Golgi"/>
    <property type="evidence" value="ECO:0007669"/>
    <property type="project" value="InterPro"/>
</dbReference>
<dbReference type="PANTHER" id="PTHR11099">
    <property type="entry name" value="VACUOLAR SORTING PROTEIN 35"/>
    <property type="match status" value="1"/>
</dbReference>
<dbReference type="EMBL" id="JARYMX010000006">
    <property type="protein sequence ID" value="KAJ9546174.1"/>
    <property type="molecule type" value="Genomic_DNA"/>
</dbReference>
<dbReference type="Proteomes" id="UP001172457">
    <property type="component" value="Chromosome 6"/>
</dbReference>
<dbReference type="Gene3D" id="1.25.40.660">
    <property type="entry name" value="Vacuolar protein sorting-associated protein 35, helical subcomplex Vps35-C"/>
    <property type="match status" value="1"/>
</dbReference>
<evidence type="ECO:0000256" key="3">
    <source>
        <dbReference type="ARBA" id="ARBA00004496"/>
    </source>
</evidence>
<dbReference type="FunFam" id="1.25.40.660:FF:000003">
    <property type="entry name" value="Vacuolar protein sorting-associated protein 35"/>
    <property type="match status" value="1"/>
</dbReference>
<sequence>MLLSDAMEDEEKWLAEGIAGIQHNAFYMHRALDANNLREALKYSAQLLSELRTSRLSPHKYYELYMRAFDELRKLEMFFKEEERHGCSVMDLYELVQHAGNILPRLYLLCTVGSVYIKSKEAPAKDVLKDLVEMCRAVQHPIRGLFLRSYLAQISRDKLPDIGSDYEGDGDTVMDAVEFVLQNFSEMNKLWVRMELQCLYYIHFGDPELRPSFGLSGLQGPARVRDKMEKERNELRDLVGKNLHVLSQIEGIDLDLYKETVLPRVLEQVVNCKDELAQYYLMDCLIQVFPDEYHLQTLETLLGACPQLQPTVDIKTVLSQLMERLSSYAASSPEVLPEFLQVEAFAKLSNAIGKVIETQGDMPIVGSITLYVSLLTFTLRVHPDRLDYVDQVLGLCVKKLANKPKLEDSRATKQVVALLSAPLEKYSDIVTSLTLSNYPRVMDHLDNGTNKIMAMVIIQSIMMNHAYVSSADKVEVLFELIKGLIKDLEGDSDDEFDEEDFNEEQNSVSRVIHVLYNDDPEEMLKIICTVRKHIMAGGPRRLPFTIPPLVFSALKLIRRLQNQDGDAAGEDNPATPRKIFQLLNQMIKCSSLGLEGWAETIEALSYVPSPELALRLYLQCAEAANDCDLEPVAYEFFTQAFVLYEEEIADSKAQVTAIHLIIGTLQRTNVFGVENRDTLTHKATGYSAKLLKKPDQCRAVYACSHLFWVDDQDGIKDGERVLLCLKRALRIANAAQQMASVARGSSGPVTLFVEILNKYLYYFEKGNPQITSAAIQGLIELIKTEMQSDTVTPDQTSDAFFACTLRYIQFQKQKGGAMGEKFDTIKV</sequence>
<dbReference type="GO" id="GO:0005829">
    <property type="term" value="C:cytosol"/>
    <property type="evidence" value="ECO:0007669"/>
    <property type="project" value="GOC"/>
</dbReference>
<dbReference type="AlphaFoldDB" id="A0AA38SQJ0"/>
<accession>A0AA38SQJ0</accession>
<evidence type="ECO:0000256" key="9">
    <source>
        <dbReference type="ARBA" id="ARBA00022927"/>
    </source>
</evidence>
<keyword evidence="9 12" id="KW-0653">Protein transport</keyword>
<keyword evidence="10" id="KW-0333">Golgi apparatus</keyword>
<comment type="similarity">
    <text evidence="5 12">Belongs to the VPS35 family.</text>
</comment>
<dbReference type="PIRSF" id="PIRSF009375">
    <property type="entry name" value="Retromer_Vps35"/>
    <property type="match status" value="1"/>
</dbReference>
<keyword evidence="14" id="KW-1185">Reference proteome</keyword>
<evidence type="ECO:0000256" key="7">
    <source>
        <dbReference type="ARBA" id="ARBA00022490"/>
    </source>
</evidence>
<evidence type="ECO:0000256" key="8">
    <source>
        <dbReference type="ARBA" id="ARBA00022753"/>
    </source>
</evidence>
<evidence type="ECO:0000256" key="2">
    <source>
        <dbReference type="ARBA" id="ARBA00004179"/>
    </source>
</evidence>
<comment type="subcellular location">
    <subcellularLocation>
        <location evidence="3">Cytoplasm</location>
    </subcellularLocation>
    <subcellularLocation>
        <location evidence="1">Endosome membrane</location>
        <topology evidence="1">Peripheral membrane protein</topology>
        <orientation evidence="1">Cytoplasmic side</orientation>
    </subcellularLocation>
    <subcellularLocation>
        <location evidence="4">Golgi apparatus</location>
        <location evidence="4">trans-Golgi network membrane</location>
        <topology evidence="4">Peripheral membrane protein</topology>
        <orientation evidence="4">Cytoplasmic side</orientation>
    </subcellularLocation>
    <subcellularLocation>
        <location evidence="2">Prevacuolar compartment membrane</location>
        <topology evidence="2">Peripheral membrane protein</topology>
        <orientation evidence="2">Cytoplasmic side</orientation>
    </subcellularLocation>
</comment>
<evidence type="ECO:0000256" key="1">
    <source>
        <dbReference type="ARBA" id="ARBA00004125"/>
    </source>
</evidence>
<evidence type="ECO:0000256" key="6">
    <source>
        <dbReference type="ARBA" id="ARBA00022448"/>
    </source>
</evidence>
<dbReference type="GO" id="GO:0030906">
    <property type="term" value="C:retromer, cargo-selective complex"/>
    <property type="evidence" value="ECO:0007669"/>
    <property type="project" value="InterPro"/>
</dbReference>
<evidence type="ECO:0000256" key="5">
    <source>
        <dbReference type="ARBA" id="ARBA00006536"/>
    </source>
</evidence>
<evidence type="ECO:0000256" key="12">
    <source>
        <dbReference type="PIRNR" id="PIRNR009375"/>
    </source>
</evidence>
<dbReference type="GO" id="GO:0006886">
    <property type="term" value="P:intracellular protein transport"/>
    <property type="evidence" value="ECO:0007669"/>
    <property type="project" value="TreeGrafter"/>
</dbReference>
<evidence type="ECO:0000256" key="4">
    <source>
        <dbReference type="ARBA" id="ARBA00004546"/>
    </source>
</evidence>
<dbReference type="SUPFAM" id="SSF48371">
    <property type="entry name" value="ARM repeat"/>
    <property type="match status" value="1"/>
</dbReference>
<evidence type="ECO:0000256" key="10">
    <source>
        <dbReference type="ARBA" id="ARBA00023034"/>
    </source>
</evidence>
<proteinExistence type="inferred from homology"/>
<evidence type="ECO:0000256" key="11">
    <source>
        <dbReference type="ARBA" id="ARBA00023136"/>
    </source>
</evidence>
<keyword evidence="6 12" id="KW-0813">Transport</keyword>
<dbReference type="GO" id="GO:0005770">
    <property type="term" value="C:late endosome"/>
    <property type="evidence" value="ECO:0007669"/>
    <property type="project" value="TreeGrafter"/>
</dbReference>
<dbReference type="GO" id="GO:0010008">
    <property type="term" value="C:endosome membrane"/>
    <property type="evidence" value="ECO:0007669"/>
    <property type="project" value="UniProtKB-SubCell"/>
</dbReference>
<evidence type="ECO:0000313" key="13">
    <source>
        <dbReference type="EMBL" id="KAJ9546174.1"/>
    </source>
</evidence>
<name>A0AA38SQJ0_9ASTR</name>
<protein>
    <recommendedName>
        <fullName evidence="12">Vacuolar protein sorting-associated protein 35</fullName>
    </recommendedName>
</protein>
<keyword evidence="11" id="KW-0472">Membrane</keyword>
<evidence type="ECO:0000313" key="14">
    <source>
        <dbReference type="Proteomes" id="UP001172457"/>
    </source>
</evidence>
<dbReference type="InterPro" id="IPR016024">
    <property type="entry name" value="ARM-type_fold"/>
</dbReference>
<keyword evidence="7" id="KW-0963">Cytoplasm</keyword>
<organism evidence="13 14">
    <name type="scientific">Centaurea solstitialis</name>
    <name type="common">yellow star-thistle</name>
    <dbReference type="NCBI Taxonomy" id="347529"/>
    <lineage>
        <taxon>Eukaryota</taxon>
        <taxon>Viridiplantae</taxon>
        <taxon>Streptophyta</taxon>
        <taxon>Embryophyta</taxon>
        <taxon>Tracheophyta</taxon>
        <taxon>Spermatophyta</taxon>
        <taxon>Magnoliopsida</taxon>
        <taxon>eudicotyledons</taxon>
        <taxon>Gunneridae</taxon>
        <taxon>Pentapetalae</taxon>
        <taxon>asterids</taxon>
        <taxon>campanulids</taxon>
        <taxon>Asterales</taxon>
        <taxon>Asteraceae</taxon>
        <taxon>Carduoideae</taxon>
        <taxon>Cardueae</taxon>
        <taxon>Centaureinae</taxon>
        <taxon>Centaurea</taxon>
    </lineage>
</organism>
<comment type="function">
    <text evidence="12">Plays a role in vesicular protein sorting.</text>
</comment>